<dbReference type="EMBL" id="ML208339">
    <property type="protein sequence ID" value="TFK69031.1"/>
    <property type="molecule type" value="Genomic_DNA"/>
</dbReference>
<accession>A0ACD3AUK2</accession>
<evidence type="ECO:0000313" key="1">
    <source>
        <dbReference type="EMBL" id="TFK69031.1"/>
    </source>
</evidence>
<dbReference type="Proteomes" id="UP000308600">
    <property type="component" value="Unassembled WGS sequence"/>
</dbReference>
<protein>
    <submittedName>
        <fullName evidence="1">Uncharacterized protein</fullName>
    </submittedName>
</protein>
<evidence type="ECO:0000313" key="2">
    <source>
        <dbReference type="Proteomes" id="UP000308600"/>
    </source>
</evidence>
<sequence>MSFTTDHLSLESLSFGIHGGHHEIYHNNRTHPTDDAYLSSGPQSSRVYWGQLLGEWKNSMWNVGYHMCMKLDVILDYILAINDLKDTGMTPLLGTYPRVSIIERILGLNDHDITLILGYCPSDTPLIHFSQWDSPEPPFIDPQFRSMLTSSLGDTKEEGPHRRNMNVIHQNLAMAFIQTFFDPELDHSIRAFVGLTWIQHIVISDGFDDLGVSSALRKLDMGLWFEWVFVEGWKNGLADFNTIEIDSVELVSTFGSLFTQVPESHLQDNVKALEKQLKSFLNRHFVEDLDKRHTHRLNEDQLRAQLSTTQFPFRYISSSFYIHTLHHRPPPLLFGSLPLPIHLQLNRAQLVNLLSVNDLESDEVEYKKAHDLVMADSSVPIDVSVTREYWSQYPVLRLTEDPCVDLIFKCTRIFEVWAKGNNPAYTWRGRKETHEDLAVCCLKVLLNGNQDGILEYAKYTWSYHLSHSTPTTRLIELLGDYTDFIANRWRKLHSDFCSHPLLVIAWLEGVQGLKFPWSNIGALLSKWRYIYSITANGG</sequence>
<name>A0ACD3AUK2_9AGAR</name>
<organism evidence="1 2">
    <name type="scientific">Pluteus cervinus</name>
    <dbReference type="NCBI Taxonomy" id="181527"/>
    <lineage>
        <taxon>Eukaryota</taxon>
        <taxon>Fungi</taxon>
        <taxon>Dikarya</taxon>
        <taxon>Basidiomycota</taxon>
        <taxon>Agaricomycotina</taxon>
        <taxon>Agaricomycetes</taxon>
        <taxon>Agaricomycetidae</taxon>
        <taxon>Agaricales</taxon>
        <taxon>Pluteineae</taxon>
        <taxon>Pluteaceae</taxon>
        <taxon>Pluteus</taxon>
    </lineage>
</organism>
<reference evidence="1 2" key="1">
    <citation type="journal article" date="2019" name="Nat. Ecol. Evol.">
        <title>Megaphylogeny resolves global patterns of mushroom evolution.</title>
        <authorList>
            <person name="Varga T."/>
            <person name="Krizsan K."/>
            <person name="Foldi C."/>
            <person name="Dima B."/>
            <person name="Sanchez-Garcia M."/>
            <person name="Sanchez-Ramirez S."/>
            <person name="Szollosi G.J."/>
            <person name="Szarkandi J.G."/>
            <person name="Papp V."/>
            <person name="Albert L."/>
            <person name="Andreopoulos W."/>
            <person name="Angelini C."/>
            <person name="Antonin V."/>
            <person name="Barry K.W."/>
            <person name="Bougher N.L."/>
            <person name="Buchanan P."/>
            <person name="Buyck B."/>
            <person name="Bense V."/>
            <person name="Catcheside P."/>
            <person name="Chovatia M."/>
            <person name="Cooper J."/>
            <person name="Damon W."/>
            <person name="Desjardin D."/>
            <person name="Finy P."/>
            <person name="Geml J."/>
            <person name="Haridas S."/>
            <person name="Hughes K."/>
            <person name="Justo A."/>
            <person name="Karasinski D."/>
            <person name="Kautmanova I."/>
            <person name="Kiss B."/>
            <person name="Kocsube S."/>
            <person name="Kotiranta H."/>
            <person name="LaButti K.M."/>
            <person name="Lechner B.E."/>
            <person name="Liimatainen K."/>
            <person name="Lipzen A."/>
            <person name="Lukacs Z."/>
            <person name="Mihaltcheva S."/>
            <person name="Morgado L.N."/>
            <person name="Niskanen T."/>
            <person name="Noordeloos M.E."/>
            <person name="Ohm R.A."/>
            <person name="Ortiz-Santana B."/>
            <person name="Ovrebo C."/>
            <person name="Racz N."/>
            <person name="Riley R."/>
            <person name="Savchenko A."/>
            <person name="Shiryaev A."/>
            <person name="Soop K."/>
            <person name="Spirin V."/>
            <person name="Szebenyi C."/>
            <person name="Tomsovsky M."/>
            <person name="Tulloss R.E."/>
            <person name="Uehling J."/>
            <person name="Grigoriev I.V."/>
            <person name="Vagvolgyi C."/>
            <person name="Papp T."/>
            <person name="Martin F.M."/>
            <person name="Miettinen O."/>
            <person name="Hibbett D.S."/>
            <person name="Nagy L.G."/>
        </authorList>
    </citation>
    <scope>NUCLEOTIDE SEQUENCE [LARGE SCALE GENOMIC DNA]</scope>
    <source>
        <strain evidence="1 2">NL-1719</strain>
    </source>
</reference>
<proteinExistence type="predicted"/>
<gene>
    <name evidence="1" type="ORF">BDN72DRAFT_878714</name>
</gene>
<keyword evidence="2" id="KW-1185">Reference proteome</keyword>